<proteinExistence type="predicted"/>
<evidence type="ECO:0000313" key="3">
    <source>
        <dbReference type="Proteomes" id="UP000298412"/>
    </source>
</evidence>
<dbReference type="RefSeq" id="WP_134568249.1">
    <property type="nucleotide sequence ID" value="NZ_SOFP01000060.1"/>
</dbReference>
<dbReference type="Proteomes" id="UP000298412">
    <property type="component" value="Unassembled WGS sequence"/>
</dbReference>
<evidence type="ECO:0000256" key="1">
    <source>
        <dbReference type="SAM" id="MobiDB-lite"/>
    </source>
</evidence>
<dbReference type="EMBL" id="SOFP01000060">
    <property type="protein sequence ID" value="TFC12482.1"/>
    <property type="molecule type" value="Genomic_DNA"/>
</dbReference>
<protein>
    <submittedName>
        <fullName evidence="2">Uncharacterized protein</fullName>
    </submittedName>
</protein>
<comment type="caution">
    <text evidence="2">The sequence shown here is derived from an EMBL/GenBank/DDBJ whole genome shotgun (WGS) entry which is preliminary data.</text>
</comment>
<dbReference type="AlphaFoldDB" id="A0A4R8WME3"/>
<organism evidence="2 3">
    <name type="scientific">Cryobacterium algoritolerans</name>
    <dbReference type="NCBI Taxonomy" id="1259184"/>
    <lineage>
        <taxon>Bacteria</taxon>
        <taxon>Bacillati</taxon>
        <taxon>Actinomycetota</taxon>
        <taxon>Actinomycetes</taxon>
        <taxon>Micrococcales</taxon>
        <taxon>Microbacteriaceae</taxon>
        <taxon>Cryobacterium</taxon>
    </lineage>
</organism>
<feature type="region of interest" description="Disordered" evidence="1">
    <location>
        <begin position="1"/>
        <end position="23"/>
    </location>
</feature>
<accession>A0A4R8WME3</accession>
<keyword evidence="3" id="KW-1185">Reference proteome</keyword>
<sequence length="71" mass="7515">MTEHPTPAARAAPAPRAPSTDAATIEPAELVSTLDAIGNQPLEERAAAYVQLHERLRDQLEGGDVPRSTDA</sequence>
<gene>
    <name evidence="2" type="ORF">E3O19_13025</name>
</gene>
<evidence type="ECO:0000313" key="2">
    <source>
        <dbReference type="EMBL" id="TFC12482.1"/>
    </source>
</evidence>
<dbReference type="OrthoDB" id="5125441at2"/>
<name>A0A4R8WME3_9MICO</name>
<reference evidence="2 3" key="1">
    <citation type="submission" date="2019-03" db="EMBL/GenBank/DDBJ databases">
        <title>Genomics of glacier-inhabiting Cryobacterium strains.</title>
        <authorList>
            <person name="Liu Q."/>
            <person name="Xin Y.-H."/>
        </authorList>
    </citation>
    <scope>NUCLEOTIDE SEQUENCE [LARGE SCALE GENOMIC DNA]</scope>
    <source>
        <strain evidence="2 3">MDT1-3</strain>
    </source>
</reference>